<protein>
    <recommendedName>
        <fullName evidence="6 16">Uridine kinase</fullName>
        <ecNumber evidence="5 16">2.7.1.48</ecNumber>
    </recommendedName>
    <alternativeName>
        <fullName evidence="12 16">Cytidine monophosphokinase</fullName>
    </alternativeName>
    <alternativeName>
        <fullName evidence="13 16">Uridine monophosphokinase</fullName>
    </alternativeName>
</protein>
<dbReference type="EMBL" id="CP030117">
    <property type="protein sequence ID" value="AWX55361.1"/>
    <property type="molecule type" value="Genomic_DNA"/>
</dbReference>
<proteinExistence type="inferred from homology"/>
<dbReference type="Proteomes" id="UP000036061">
    <property type="component" value="Chromosome"/>
</dbReference>
<evidence type="ECO:0000256" key="11">
    <source>
        <dbReference type="ARBA" id="ARBA00022840"/>
    </source>
</evidence>
<organism evidence="19 20">
    <name type="scientific">Brevibacillus brevis</name>
    <name type="common">Bacillus brevis</name>
    <dbReference type="NCBI Taxonomy" id="1393"/>
    <lineage>
        <taxon>Bacteria</taxon>
        <taxon>Bacillati</taxon>
        <taxon>Bacillota</taxon>
        <taxon>Bacilli</taxon>
        <taxon>Bacillales</taxon>
        <taxon>Paenibacillaceae</taxon>
        <taxon>Brevibacillus</taxon>
    </lineage>
</organism>
<feature type="binding site" evidence="16">
    <location>
        <begin position="11"/>
        <end position="18"/>
    </location>
    <ligand>
        <name>ATP</name>
        <dbReference type="ChEBI" id="CHEBI:30616"/>
    </ligand>
</feature>
<keyword evidence="8 16" id="KW-0808">Transferase</keyword>
<dbReference type="Gene3D" id="3.40.50.300">
    <property type="entry name" value="P-loop containing nucleotide triphosphate hydrolases"/>
    <property type="match status" value="1"/>
</dbReference>
<evidence type="ECO:0000256" key="17">
    <source>
        <dbReference type="RuleBase" id="RU003825"/>
    </source>
</evidence>
<keyword evidence="10 16" id="KW-0418">Kinase</keyword>
<dbReference type="InterPro" id="IPR026008">
    <property type="entry name" value="Uridine_kinase"/>
</dbReference>
<evidence type="ECO:0000256" key="7">
    <source>
        <dbReference type="ARBA" id="ARBA00022490"/>
    </source>
</evidence>
<dbReference type="SUPFAM" id="SSF52540">
    <property type="entry name" value="P-loop containing nucleoside triphosphate hydrolases"/>
    <property type="match status" value="1"/>
</dbReference>
<comment type="similarity">
    <text evidence="4 16 17">Belongs to the uridine kinase family.</text>
</comment>
<comment type="pathway">
    <text evidence="3 16 17">Pyrimidine metabolism; CTP biosynthesis via salvage pathway; CTP from cytidine: step 1/3.</text>
</comment>
<dbReference type="HAMAP" id="MF_00551">
    <property type="entry name" value="Uridine_kinase"/>
    <property type="match status" value="1"/>
</dbReference>
<sequence>MGNPVLIGVAGGSGSGKTTVAKELYRQFQNDSVTMIEQDSYYKDQSHLSPEERALTNYDHPFAFDNDLLLAHLQELMQGKAIQKPIYDFKVHNRKPEQIQVDPKDVIILEGMLILEDERIRDLMDIKVFVDTDADVRIARRIVRDIEERGRSLDSVVTQYLNVVRPMHLQFIEPTKRYADVIIPEGGYNRVALDLLSTKISNILLEKQQFANQS</sequence>
<dbReference type="GO" id="GO:0005524">
    <property type="term" value="F:ATP binding"/>
    <property type="evidence" value="ECO:0007669"/>
    <property type="project" value="UniProtKB-UniRule"/>
</dbReference>
<evidence type="ECO:0000256" key="5">
    <source>
        <dbReference type="ARBA" id="ARBA00012137"/>
    </source>
</evidence>
<dbReference type="AlphaFoldDB" id="A0A2Z4MG69"/>
<dbReference type="PANTHER" id="PTHR10285">
    <property type="entry name" value="URIDINE KINASE"/>
    <property type="match status" value="1"/>
</dbReference>
<comment type="subcellular location">
    <subcellularLocation>
        <location evidence="1 16 17">Cytoplasm</location>
    </subcellularLocation>
</comment>
<evidence type="ECO:0000256" key="9">
    <source>
        <dbReference type="ARBA" id="ARBA00022741"/>
    </source>
</evidence>
<evidence type="ECO:0000256" key="3">
    <source>
        <dbReference type="ARBA" id="ARBA00004784"/>
    </source>
</evidence>
<comment type="catalytic activity">
    <reaction evidence="14 17">
        <text>cytidine + ATP = CMP + ADP + H(+)</text>
        <dbReference type="Rhea" id="RHEA:24674"/>
        <dbReference type="ChEBI" id="CHEBI:15378"/>
        <dbReference type="ChEBI" id="CHEBI:17562"/>
        <dbReference type="ChEBI" id="CHEBI:30616"/>
        <dbReference type="ChEBI" id="CHEBI:60377"/>
        <dbReference type="ChEBI" id="CHEBI:456216"/>
        <dbReference type="EC" id="2.7.1.48"/>
    </reaction>
</comment>
<dbReference type="InterPro" id="IPR000764">
    <property type="entry name" value="Uridine_kinase-like"/>
</dbReference>
<evidence type="ECO:0000256" key="4">
    <source>
        <dbReference type="ARBA" id="ARBA00005408"/>
    </source>
</evidence>
<feature type="domain" description="Phosphoribulokinase/uridine kinase" evidence="18">
    <location>
        <begin position="6"/>
        <end position="191"/>
    </location>
</feature>
<comment type="catalytic activity">
    <reaction evidence="15 16 17">
        <text>uridine + ATP = UMP + ADP + H(+)</text>
        <dbReference type="Rhea" id="RHEA:16825"/>
        <dbReference type="ChEBI" id="CHEBI:15378"/>
        <dbReference type="ChEBI" id="CHEBI:16704"/>
        <dbReference type="ChEBI" id="CHEBI:30616"/>
        <dbReference type="ChEBI" id="CHEBI:57865"/>
        <dbReference type="ChEBI" id="CHEBI:456216"/>
        <dbReference type="EC" id="2.7.1.48"/>
    </reaction>
</comment>
<dbReference type="GO" id="GO:0044211">
    <property type="term" value="P:CTP salvage"/>
    <property type="evidence" value="ECO:0007669"/>
    <property type="project" value="UniProtKB-UniRule"/>
</dbReference>
<evidence type="ECO:0000256" key="14">
    <source>
        <dbReference type="ARBA" id="ARBA00047436"/>
    </source>
</evidence>
<gene>
    <name evidence="16" type="primary">udk</name>
    <name evidence="19" type="ORF">AB432_010025</name>
</gene>
<dbReference type="Pfam" id="PF00485">
    <property type="entry name" value="PRK"/>
    <property type="match status" value="1"/>
</dbReference>
<evidence type="ECO:0000313" key="20">
    <source>
        <dbReference type="Proteomes" id="UP000036061"/>
    </source>
</evidence>
<reference evidence="19 20" key="1">
    <citation type="journal article" date="2015" name="Genome Announc.">
        <title>Draft Genome Sequence of Brevibacillus brevis DZQ7, a Plant Growth-Promoting Rhizobacterium with Broad-Spectrum Antimicrobial Activity.</title>
        <authorList>
            <person name="Hou Q."/>
            <person name="Wang C."/>
            <person name="Hou X."/>
            <person name="Xia Z."/>
            <person name="Ye J."/>
            <person name="Liu K."/>
            <person name="Liu H."/>
            <person name="Wang J."/>
            <person name="Guo H."/>
            <person name="Yu X."/>
            <person name="Yang Y."/>
            <person name="Du B."/>
            <person name="Ding Y."/>
        </authorList>
    </citation>
    <scope>NUCLEOTIDE SEQUENCE [LARGE SCALE GENOMIC DNA]</scope>
    <source>
        <strain evidence="19 20">DZQ7</strain>
    </source>
</reference>
<keyword evidence="11 16" id="KW-0067">ATP-binding</keyword>
<dbReference type="NCBIfam" id="TIGR00235">
    <property type="entry name" value="udk"/>
    <property type="match status" value="1"/>
</dbReference>
<accession>A0A2Z4MG69</accession>
<dbReference type="GO" id="GO:0004849">
    <property type="term" value="F:uridine kinase activity"/>
    <property type="evidence" value="ECO:0007669"/>
    <property type="project" value="UniProtKB-UniRule"/>
</dbReference>
<dbReference type="EC" id="2.7.1.48" evidence="5 16"/>
<evidence type="ECO:0000256" key="10">
    <source>
        <dbReference type="ARBA" id="ARBA00022777"/>
    </source>
</evidence>
<evidence type="ECO:0000259" key="18">
    <source>
        <dbReference type="Pfam" id="PF00485"/>
    </source>
</evidence>
<evidence type="ECO:0000256" key="8">
    <source>
        <dbReference type="ARBA" id="ARBA00022679"/>
    </source>
</evidence>
<keyword evidence="9 16" id="KW-0547">Nucleotide-binding</keyword>
<dbReference type="GO" id="GO:0044206">
    <property type="term" value="P:UMP salvage"/>
    <property type="evidence" value="ECO:0007669"/>
    <property type="project" value="UniProtKB-UniRule"/>
</dbReference>
<evidence type="ECO:0000256" key="2">
    <source>
        <dbReference type="ARBA" id="ARBA00004690"/>
    </source>
</evidence>
<dbReference type="InterPro" id="IPR006083">
    <property type="entry name" value="PRK/URK"/>
</dbReference>
<evidence type="ECO:0000256" key="13">
    <source>
        <dbReference type="ARBA" id="ARBA00031452"/>
    </source>
</evidence>
<dbReference type="PRINTS" id="PR00988">
    <property type="entry name" value="URIDINKINASE"/>
</dbReference>
<dbReference type="NCBIfam" id="NF004018">
    <property type="entry name" value="PRK05480.1"/>
    <property type="match status" value="1"/>
</dbReference>
<dbReference type="RefSeq" id="WP_048032163.1">
    <property type="nucleotide sequence ID" value="NZ_CP030117.1"/>
</dbReference>
<evidence type="ECO:0000256" key="16">
    <source>
        <dbReference type="HAMAP-Rule" id="MF_00551"/>
    </source>
</evidence>
<keyword evidence="7 16" id="KW-0963">Cytoplasm</keyword>
<dbReference type="InterPro" id="IPR027417">
    <property type="entry name" value="P-loop_NTPase"/>
</dbReference>
<evidence type="ECO:0000256" key="1">
    <source>
        <dbReference type="ARBA" id="ARBA00004496"/>
    </source>
</evidence>
<dbReference type="CDD" id="cd02023">
    <property type="entry name" value="UMPK"/>
    <property type="match status" value="1"/>
</dbReference>
<dbReference type="GO" id="GO:0005737">
    <property type="term" value="C:cytoplasm"/>
    <property type="evidence" value="ECO:0007669"/>
    <property type="project" value="UniProtKB-SubCell"/>
</dbReference>
<evidence type="ECO:0000313" key="19">
    <source>
        <dbReference type="EMBL" id="AWX55361.1"/>
    </source>
</evidence>
<dbReference type="GO" id="GO:0043771">
    <property type="term" value="F:cytidine kinase activity"/>
    <property type="evidence" value="ECO:0007669"/>
    <property type="project" value="RHEA"/>
</dbReference>
<evidence type="ECO:0000256" key="12">
    <source>
        <dbReference type="ARBA" id="ARBA00030641"/>
    </source>
</evidence>
<comment type="pathway">
    <text evidence="2 16 17">Pyrimidine metabolism; UMP biosynthesis via salvage pathway; UMP from uridine: step 1/1.</text>
</comment>
<dbReference type="UniPathway" id="UPA00574">
    <property type="reaction ID" value="UER00637"/>
</dbReference>
<evidence type="ECO:0000256" key="15">
    <source>
        <dbReference type="ARBA" id="ARBA00048909"/>
    </source>
</evidence>
<evidence type="ECO:0000256" key="6">
    <source>
        <dbReference type="ARBA" id="ARBA00021478"/>
    </source>
</evidence>
<dbReference type="UniPathway" id="UPA00579">
    <property type="reaction ID" value="UER00640"/>
</dbReference>
<name>A0A2Z4MG69_BREBE</name>